<dbReference type="EMBL" id="LAZR01024008">
    <property type="protein sequence ID" value="KKL76555.1"/>
    <property type="molecule type" value="Genomic_DNA"/>
</dbReference>
<name>A0A0F9H4I8_9ZZZZ</name>
<dbReference type="AlphaFoldDB" id="A0A0F9H4I8"/>
<feature type="non-terminal residue" evidence="2">
    <location>
        <position position="22"/>
    </location>
</feature>
<reference evidence="2" key="1">
    <citation type="journal article" date="2015" name="Nature">
        <title>Complex archaea that bridge the gap between prokaryotes and eukaryotes.</title>
        <authorList>
            <person name="Spang A."/>
            <person name="Saw J.H."/>
            <person name="Jorgensen S.L."/>
            <person name="Zaremba-Niedzwiedzka K."/>
            <person name="Martijn J."/>
            <person name="Lind A.E."/>
            <person name="van Eijk R."/>
            <person name="Schleper C."/>
            <person name="Guy L."/>
            <person name="Ettema T.J."/>
        </authorList>
    </citation>
    <scope>NUCLEOTIDE SEQUENCE</scope>
</reference>
<comment type="caution">
    <text evidence="2">The sequence shown here is derived from an EMBL/GenBank/DDBJ whole genome shotgun (WGS) entry which is preliminary data.</text>
</comment>
<keyword evidence="1" id="KW-0472">Membrane</keyword>
<keyword evidence="1" id="KW-1133">Transmembrane helix</keyword>
<organism evidence="2">
    <name type="scientific">marine sediment metagenome</name>
    <dbReference type="NCBI Taxonomy" id="412755"/>
    <lineage>
        <taxon>unclassified sequences</taxon>
        <taxon>metagenomes</taxon>
        <taxon>ecological metagenomes</taxon>
    </lineage>
</organism>
<sequence length="22" mass="2745">MMDKIKNILWIIPVLFVWTWVV</sequence>
<proteinExistence type="predicted"/>
<keyword evidence="1" id="KW-0812">Transmembrane</keyword>
<accession>A0A0F9H4I8</accession>
<evidence type="ECO:0000256" key="1">
    <source>
        <dbReference type="SAM" id="Phobius"/>
    </source>
</evidence>
<evidence type="ECO:0000313" key="2">
    <source>
        <dbReference type="EMBL" id="KKL76555.1"/>
    </source>
</evidence>
<protein>
    <submittedName>
        <fullName evidence="2">Uncharacterized protein</fullName>
    </submittedName>
</protein>
<gene>
    <name evidence="2" type="ORF">LCGC14_2043660</name>
</gene>
<feature type="transmembrane region" description="Helical" evidence="1">
    <location>
        <begin position="5"/>
        <end position="21"/>
    </location>
</feature>